<feature type="region of interest" description="Disordered" evidence="2">
    <location>
        <begin position="1030"/>
        <end position="1115"/>
    </location>
</feature>
<feature type="compositionally biased region" description="Basic and acidic residues" evidence="2">
    <location>
        <begin position="832"/>
        <end position="846"/>
    </location>
</feature>
<dbReference type="InterPro" id="IPR011989">
    <property type="entry name" value="ARM-like"/>
</dbReference>
<dbReference type="Proteomes" id="UP000095281">
    <property type="component" value="Unplaced"/>
</dbReference>
<name>A0A1I8BSB0_MELHA</name>
<feature type="compositionally biased region" description="Polar residues" evidence="2">
    <location>
        <begin position="1036"/>
        <end position="1069"/>
    </location>
</feature>
<dbReference type="SUPFAM" id="SSF101447">
    <property type="entry name" value="Formin homology 2 domain (FH2 domain)"/>
    <property type="match status" value="1"/>
</dbReference>
<dbReference type="InterPro" id="IPR015425">
    <property type="entry name" value="FH2_Formin"/>
</dbReference>
<feature type="compositionally biased region" description="Low complexity" evidence="2">
    <location>
        <begin position="1097"/>
        <end position="1108"/>
    </location>
</feature>
<accession>A0A1I8BSB0</accession>
<dbReference type="PROSITE" id="PS51444">
    <property type="entry name" value="FH2"/>
    <property type="match status" value="1"/>
</dbReference>
<dbReference type="Gene3D" id="1.20.58.2220">
    <property type="entry name" value="Formin, FH2 domain"/>
    <property type="match status" value="1"/>
</dbReference>
<evidence type="ECO:0000259" key="3">
    <source>
        <dbReference type="PROSITE" id="PS51444"/>
    </source>
</evidence>
<evidence type="ECO:0000313" key="4">
    <source>
        <dbReference type="Proteomes" id="UP000095281"/>
    </source>
</evidence>
<feature type="region of interest" description="Disordered" evidence="2">
    <location>
        <begin position="276"/>
        <end position="326"/>
    </location>
</feature>
<feature type="region of interest" description="Disordered" evidence="2">
    <location>
        <begin position="827"/>
        <end position="901"/>
    </location>
</feature>
<feature type="domain" description="FH2" evidence="3">
    <location>
        <begin position="355"/>
        <end position="782"/>
    </location>
</feature>
<feature type="compositionally biased region" description="Polar residues" evidence="2">
    <location>
        <begin position="847"/>
        <end position="885"/>
    </location>
</feature>
<proteinExistence type="predicted"/>
<feature type="region of interest" description="Disordered" evidence="2">
    <location>
        <begin position="987"/>
        <end position="1007"/>
    </location>
</feature>
<evidence type="ECO:0000256" key="2">
    <source>
        <dbReference type="SAM" id="MobiDB-lite"/>
    </source>
</evidence>
<feature type="region of interest" description="Disordered" evidence="2">
    <location>
        <begin position="188"/>
        <end position="218"/>
    </location>
</feature>
<feature type="compositionally biased region" description="Pro residues" evidence="2">
    <location>
        <begin position="283"/>
        <end position="295"/>
    </location>
</feature>
<dbReference type="Pfam" id="PF02181">
    <property type="entry name" value="FH2"/>
    <property type="match status" value="1"/>
</dbReference>
<dbReference type="AlphaFoldDB" id="A0A1I8BSB0"/>
<organism evidence="4 5">
    <name type="scientific">Meloidogyne hapla</name>
    <name type="common">Root-knot nematode worm</name>
    <dbReference type="NCBI Taxonomy" id="6305"/>
    <lineage>
        <taxon>Eukaryota</taxon>
        <taxon>Metazoa</taxon>
        <taxon>Ecdysozoa</taxon>
        <taxon>Nematoda</taxon>
        <taxon>Chromadorea</taxon>
        <taxon>Rhabditida</taxon>
        <taxon>Tylenchina</taxon>
        <taxon>Tylenchomorpha</taxon>
        <taxon>Tylenchoidea</taxon>
        <taxon>Meloidogynidae</taxon>
        <taxon>Meloidogyninae</taxon>
        <taxon>Meloidogyne</taxon>
    </lineage>
</organism>
<protein>
    <submittedName>
        <fullName evidence="5">FH2 domain-containing protein</fullName>
    </submittedName>
</protein>
<dbReference type="PANTHER" id="PTHR46345:SF8">
    <property type="entry name" value="FORMIN 3, ISOFORM B"/>
    <property type="match status" value="1"/>
</dbReference>
<sequence>MVALSSSSSTSVSSIDSPSYLRLPSLEEILEDAQSHFPRFLFDSEPLAVLELLNSLLIRCSERGYSAVLECLWCWQDLSDKLNSLSNDTKIIIIGSAILNFSHSLSPLLDELRCANDVQIVIASLRLLERLLQFAPDRVSRARLRNEMEELHVEEIIVELRERFKSSKELEEPINDWMNALKLQSEKSEEEMLRKGDADSGTFSDSEDIGESSGENRKKKLGIITENGKEMAEFQKLLTELSDNERNEILTLLRKLISQMRNKGSNLNEITASLSENNNKKQPSPPAPPPPPPPNLLKNVVRTAPNIKVEDTTTTKKTLPPPPPLLMRPLTPGIDTSLGNNPPTQAADIPRPLRPKALPGQGRRLRHLQWSKVPSNAVVTTNIVMGSEAASSGHQNVWQGLDCADRELRDRLDFVGLDSLFGCPSSPPAFYDNEQSPSFMSTGQKRRRAASLMPNSQQQDFIALLNAKRSLSVNVFLKMRNSEQLLCDITNGNAEKIGADRLRTLIQLLPSDEEQEIFGQYNGDFAQLGQAERFLILLTQVPKYKMRIDAMLFRLDIEELINNSGQNCGLETWLKGGEELMSSPSLHKILYILLHVGNYLNHGAGIGNAVGFRLSSLWKVEDVKAVGGVEKGRRSTLLHFVAKQANNCAEELVSELGNVRESVKTSLEATKEDLRGLIERQRRLEGEIKEIQNNDIFFGEYKQFLEKSGNFLKRAENQMGKFEPLRQRLANFFCEPERTFSLEECFKIISSFIERFEKAVQENRQWSLDNGIVKTTLNPTEINRSTSPKPSIHLNDNSPFLSNFVKNTSLGVPLGAESLRRRRNSALPAFELKNEEEKKQGNDVKISENTSNPPLNITQPQKHQTLEDNSNNEVNNPKLTTQDNALNQPNNPPEPLEEKIKIPPSSPALFRLSRDAKQRLADIDKKKEIKNNKLGQVAKRIDHYEHQGLQKPQQRSVSGISRLSSISKVRTGQMTAVIQVKGNLENNNETTGIQRPTPFRRNQTLTPTSCRNLSSKIASNVEKQKEALQNHKSKLHSSPLTRASSQQVSNISKRQHLQASPKSNNSSPVAKSKPVLTRQVSTASRPILINTSGGGNSNNNNNNANPSSSDKKPWR</sequence>
<dbReference type="PANTHER" id="PTHR46345">
    <property type="entry name" value="INVERTED FORMIN-2"/>
    <property type="match status" value="1"/>
</dbReference>
<keyword evidence="4" id="KW-1185">Reference proteome</keyword>
<feature type="compositionally biased region" description="Basic and acidic residues" evidence="2">
    <location>
        <begin position="188"/>
        <end position="198"/>
    </location>
</feature>
<dbReference type="Gene3D" id="1.25.10.10">
    <property type="entry name" value="Leucine-rich Repeat Variant"/>
    <property type="match status" value="1"/>
</dbReference>
<dbReference type="WBParaSite" id="MhA1_Contig55.frz3.fgene1">
    <property type="protein sequence ID" value="MhA1_Contig55.frz3.fgene1"/>
    <property type="gene ID" value="MhA1_Contig55.frz3.fgene1"/>
</dbReference>
<evidence type="ECO:0000256" key="1">
    <source>
        <dbReference type="SAM" id="Coils"/>
    </source>
</evidence>
<keyword evidence="1" id="KW-0175">Coiled coil</keyword>
<feature type="coiled-coil region" evidence="1">
    <location>
        <begin position="667"/>
        <end position="694"/>
    </location>
</feature>
<dbReference type="InterPro" id="IPR042201">
    <property type="entry name" value="FH2_Formin_sf"/>
</dbReference>
<dbReference type="SMART" id="SM00498">
    <property type="entry name" value="FH2"/>
    <property type="match status" value="1"/>
</dbReference>
<evidence type="ECO:0000313" key="5">
    <source>
        <dbReference type="WBParaSite" id="MhA1_Contig55.frz3.fgene1"/>
    </source>
</evidence>
<reference evidence="5" key="1">
    <citation type="submission" date="2016-11" db="UniProtKB">
        <authorList>
            <consortium name="WormBaseParasite"/>
        </authorList>
    </citation>
    <scope>IDENTIFICATION</scope>
</reference>